<keyword evidence="3" id="KW-1185">Reference proteome</keyword>
<protein>
    <recommendedName>
        <fullName evidence="4">DUF3149 domain-containing protein</fullName>
    </recommendedName>
</protein>
<dbReference type="Proteomes" id="UP000019464">
    <property type="component" value="Unassembled WGS sequence"/>
</dbReference>
<evidence type="ECO:0000313" key="3">
    <source>
        <dbReference type="Proteomes" id="UP000019464"/>
    </source>
</evidence>
<gene>
    <name evidence="2" type="ORF">D791_01836</name>
</gene>
<sequence>MTFIDKYSLISLAPSVAVIAGVIVITFFGVRFLKKEMAKDAEAAARKG</sequence>
<proteinExistence type="predicted"/>
<dbReference type="RefSeq" id="WP_164481314.1">
    <property type="nucleotide sequence ID" value="NZ_AONB01000007.1"/>
</dbReference>
<keyword evidence="1" id="KW-0812">Transmembrane</keyword>
<evidence type="ECO:0008006" key="4">
    <source>
        <dbReference type="Google" id="ProtNLM"/>
    </source>
</evidence>
<reference evidence="3" key="1">
    <citation type="submission" date="2012-11" db="EMBL/GenBank/DDBJ databases">
        <authorList>
            <person name="Singh A."/>
            <person name="Pinnaka A.K."/>
            <person name="Vaidya B."/>
        </authorList>
    </citation>
    <scope>NUCLEOTIDE SEQUENCE [LARGE SCALE GENOMIC DNA]</scope>
    <source>
        <strain evidence="3">AK23</strain>
    </source>
</reference>
<dbReference type="STRING" id="1229521.D791_01836"/>
<name>W9V381_9GAMM</name>
<evidence type="ECO:0000313" key="2">
    <source>
        <dbReference type="EMBL" id="EXJ11381.1"/>
    </source>
</evidence>
<organism evidence="2 3">
    <name type="scientific">Nitrincola nitratireducens</name>
    <dbReference type="NCBI Taxonomy" id="1229521"/>
    <lineage>
        <taxon>Bacteria</taxon>
        <taxon>Pseudomonadati</taxon>
        <taxon>Pseudomonadota</taxon>
        <taxon>Gammaproteobacteria</taxon>
        <taxon>Oceanospirillales</taxon>
        <taxon>Oceanospirillaceae</taxon>
        <taxon>Nitrincola</taxon>
    </lineage>
</organism>
<accession>W9V381</accession>
<comment type="caution">
    <text evidence="2">The sequence shown here is derived from an EMBL/GenBank/DDBJ whole genome shotgun (WGS) entry which is preliminary data.</text>
</comment>
<reference evidence="2 3" key="2">
    <citation type="journal article" date="2015" name="Syst. Appl. Microbiol.">
        <title>Nitrincola nitratireducens sp. nov. isolated from a haloalkaline crater lake.</title>
        <authorList>
            <person name="Singh A."/>
            <person name="Vaidya B."/>
            <person name="Tanuku N.R."/>
            <person name="Pinnaka A.K."/>
        </authorList>
    </citation>
    <scope>NUCLEOTIDE SEQUENCE [LARGE SCALE GENOMIC DNA]</scope>
    <source>
        <strain evidence="2 3">AK23</strain>
    </source>
</reference>
<feature type="transmembrane region" description="Helical" evidence="1">
    <location>
        <begin position="12"/>
        <end position="33"/>
    </location>
</feature>
<dbReference type="EMBL" id="AONB01000007">
    <property type="protein sequence ID" value="EXJ11381.1"/>
    <property type="molecule type" value="Genomic_DNA"/>
</dbReference>
<keyword evidence="1" id="KW-0472">Membrane</keyword>
<keyword evidence="1" id="KW-1133">Transmembrane helix</keyword>
<dbReference type="AlphaFoldDB" id="W9V381"/>
<evidence type="ECO:0000256" key="1">
    <source>
        <dbReference type="SAM" id="Phobius"/>
    </source>
</evidence>